<evidence type="ECO:0000256" key="6">
    <source>
        <dbReference type="ARBA" id="ARBA00012180"/>
    </source>
</evidence>
<dbReference type="FunFam" id="3.30.420.10:FF:000006">
    <property type="entry name" value="Ribonuclease HII"/>
    <property type="match status" value="1"/>
</dbReference>
<dbReference type="HAMAP" id="MF_00052_B">
    <property type="entry name" value="RNase_HII_B"/>
    <property type="match status" value="1"/>
</dbReference>
<dbReference type="NCBIfam" id="NF000594">
    <property type="entry name" value="PRK00015.1-1"/>
    <property type="match status" value="1"/>
</dbReference>
<evidence type="ECO:0000256" key="13">
    <source>
        <dbReference type="ARBA" id="ARBA00023211"/>
    </source>
</evidence>
<evidence type="ECO:0000256" key="4">
    <source>
        <dbReference type="ARBA" id="ARBA00004496"/>
    </source>
</evidence>
<evidence type="ECO:0000256" key="9">
    <source>
        <dbReference type="ARBA" id="ARBA00022722"/>
    </source>
</evidence>
<evidence type="ECO:0000259" key="17">
    <source>
        <dbReference type="PROSITE" id="PS51975"/>
    </source>
</evidence>
<dbReference type="GO" id="GO:0032299">
    <property type="term" value="C:ribonuclease H2 complex"/>
    <property type="evidence" value="ECO:0007669"/>
    <property type="project" value="TreeGrafter"/>
</dbReference>
<organism evidence="18 19">
    <name type="scientific">Anaerococcus obesiensis</name>
    <dbReference type="NCBI Taxonomy" id="1287640"/>
    <lineage>
        <taxon>Bacteria</taxon>
        <taxon>Bacillati</taxon>
        <taxon>Bacillota</taxon>
        <taxon>Tissierellia</taxon>
        <taxon>Tissierellales</taxon>
        <taxon>Peptoniphilaceae</taxon>
        <taxon>Anaerococcus</taxon>
    </lineage>
</organism>
<comment type="cofactor">
    <cofactor evidence="2">
        <name>Mg(2+)</name>
        <dbReference type="ChEBI" id="CHEBI:18420"/>
    </cofactor>
</comment>
<keyword evidence="10 14" id="KW-0479">Metal-binding</keyword>
<dbReference type="EC" id="3.1.26.4" evidence="6 14"/>
<comment type="catalytic activity">
    <reaction evidence="1 14 15 16">
        <text>Endonucleolytic cleavage to 5'-phosphomonoester.</text>
        <dbReference type="EC" id="3.1.26.4"/>
    </reaction>
</comment>
<evidence type="ECO:0000256" key="2">
    <source>
        <dbReference type="ARBA" id="ARBA00001946"/>
    </source>
</evidence>
<keyword evidence="13 14" id="KW-0464">Manganese</keyword>
<name>A0A7T7UU02_9FIRM</name>
<evidence type="ECO:0000256" key="3">
    <source>
        <dbReference type="ARBA" id="ARBA00004065"/>
    </source>
</evidence>
<evidence type="ECO:0000256" key="11">
    <source>
        <dbReference type="ARBA" id="ARBA00022759"/>
    </source>
</evidence>
<dbReference type="PROSITE" id="PS51975">
    <property type="entry name" value="RNASE_H_2"/>
    <property type="match status" value="1"/>
</dbReference>
<gene>
    <name evidence="14" type="primary">rnhB</name>
    <name evidence="18" type="ORF">I6H46_00310</name>
</gene>
<dbReference type="PANTHER" id="PTHR10954:SF18">
    <property type="entry name" value="RIBONUCLEASE HII"/>
    <property type="match status" value="1"/>
</dbReference>
<dbReference type="Pfam" id="PF01351">
    <property type="entry name" value="RNase_HII"/>
    <property type="match status" value="1"/>
</dbReference>
<evidence type="ECO:0000256" key="12">
    <source>
        <dbReference type="ARBA" id="ARBA00022801"/>
    </source>
</evidence>
<evidence type="ECO:0000256" key="15">
    <source>
        <dbReference type="PROSITE-ProRule" id="PRU01319"/>
    </source>
</evidence>
<evidence type="ECO:0000256" key="1">
    <source>
        <dbReference type="ARBA" id="ARBA00000077"/>
    </source>
</evidence>
<keyword evidence="19" id="KW-1185">Reference proteome</keyword>
<proteinExistence type="inferred from homology"/>
<evidence type="ECO:0000313" key="18">
    <source>
        <dbReference type="EMBL" id="QQN56137.1"/>
    </source>
</evidence>
<keyword evidence="9 14" id="KW-0540">Nuclease</keyword>
<dbReference type="EMBL" id="CP067016">
    <property type="protein sequence ID" value="QQN56137.1"/>
    <property type="molecule type" value="Genomic_DNA"/>
</dbReference>
<evidence type="ECO:0000256" key="7">
    <source>
        <dbReference type="ARBA" id="ARBA00019179"/>
    </source>
</evidence>
<sequence>MKKPRYSEFNDKIKNEIHEKYELIAGIDEVGRGPLAGPVVACAVIMKKDSHIKGVTDSKKLSKKKMKELYQKIIDDTISYSFGYANNILIDKINIKEATKLAMKDALEGLKKKPQIVLIDAERIDTDIKQLNIVKGDLYEYSISCASILAKVRRDKIMENFSKIYPHYSFETNAGYGTKKHYDGLEKYGECPIHRKTFLRKFYERQLSFL</sequence>
<feature type="binding site" evidence="14 15">
    <location>
        <position position="120"/>
    </location>
    <ligand>
        <name>a divalent metal cation</name>
        <dbReference type="ChEBI" id="CHEBI:60240"/>
    </ligand>
</feature>
<feature type="binding site" evidence="14 15">
    <location>
        <position position="28"/>
    </location>
    <ligand>
        <name>a divalent metal cation</name>
        <dbReference type="ChEBI" id="CHEBI:60240"/>
    </ligand>
</feature>
<keyword evidence="12 14" id="KW-0378">Hydrolase</keyword>
<dbReference type="InterPro" id="IPR036397">
    <property type="entry name" value="RNaseH_sf"/>
</dbReference>
<dbReference type="RefSeq" id="WP_019117405.1">
    <property type="nucleotide sequence ID" value="NZ_CP067016.1"/>
</dbReference>
<evidence type="ECO:0000313" key="19">
    <source>
        <dbReference type="Proteomes" id="UP000595871"/>
    </source>
</evidence>
<evidence type="ECO:0000256" key="16">
    <source>
        <dbReference type="RuleBase" id="RU003515"/>
    </source>
</evidence>
<dbReference type="GO" id="GO:0004523">
    <property type="term" value="F:RNA-DNA hybrid ribonuclease activity"/>
    <property type="evidence" value="ECO:0007669"/>
    <property type="project" value="UniProtKB-UniRule"/>
</dbReference>
<comment type="function">
    <text evidence="3 14 16">Endonuclease that specifically degrades the RNA of RNA-DNA hybrids.</text>
</comment>
<dbReference type="InterPro" id="IPR024567">
    <property type="entry name" value="RNase_HII/HIII_dom"/>
</dbReference>
<dbReference type="AlphaFoldDB" id="A0A7T7UU02"/>
<keyword evidence="11 14" id="KW-0255">Endonuclease</keyword>
<comment type="subcellular location">
    <subcellularLocation>
        <location evidence="4 14">Cytoplasm</location>
    </subcellularLocation>
</comment>
<evidence type="ECO:0000256" key="14">
    <source>
        <dbReference type="HAMAP-Rule" id="MF_00052"/>
    </source>
</evidence>
<dbReference type="GO" id="GO:0003723">
    <property type="term" value="F:RNA binding"/>
    <property type="evidence" value="ECO:0007669"/>
    <property type="project" value="UniProtKB-UniRule"/>
</dbReference>
<dbReference type="NCBIfam" id="NF000595">
    <property type="entry name" value="PRK00015.1-3"/>
    <property type="match status" value="1"/>
</dbReference>
<dbReference type="Proteomes" id="UP000595871">
    <property type="component" value="Chromosome"/>
</dbReference>
<comment type="cofactor">
    <cofactor evidence="14 15">
        <name>Mn(2+)</name>
        <dbReference type="ChEBI" id="CHEBI:29035"/>
    </cofactor>
    <cofactor evidence="14 15">
        <name>Mg(2+)</name>
        <dbReference type="ChEBI" id="CHEBI:18420"/>
    </cofactor>
    <text evidence="14 15">Manganese or magnesium. Binds 1 divalent metal ion per monomer in the absence of substrate. May bind a second metal ion after substrate binding.</text>
</comment>
<comment type="similarity">
    <text evidence="5 14 16">Belongs to the RNase HII family.</text>
</comment>
<dbReference type="InterPro" id="IPR022898">
    <property type="entry name" value="RNase_HII"/>
</dbReference>
<keyword evidence="8 14" id="KW-0963">Cytoplasm</keyword>
<dbReference type="GO" id="GO:0030145">
    <property type="term" value="F:manganese ion binding"/>
    <property type="evidence" value="ECO:0007669"/>
    <property type="project" value="UniProtKB-UniRule"/>
</dbReference>
<feature type="binding site" evidence="14 15">
    <location>
        <position position="29"/>
    </location>
    <ligand>
        <name>a divalent metal cation</name>
        <dbReference type="ChEBI" id="CHEBI:60240"/>
    </ligand>
</feature>
<reference evidence="18 19" key="1">
    <citation type="submission" date="2020-12" db="EMBL/GenBank/DDBJ databases">
        <title>FDA dAtabase for Regulatory Grade micrObial Sequences (FDA-ARGOS): Supporting development and validation of Infectious Disease Dx tests.</title>
        <authorList>
            <person name="Sproer C."/>
            <person name="Gronow S."/>
            <person name="Severitt S."/>
            <person name="Schroder I."/>
            <person name="Tallon L."/>
            <person name="Sadzewicz L."/>
            <person name="Zhao X."/>
            <person name="Boylan J."/>
            <person name="Ott S."/>
            <person name="Bowen H."/>
            <person name="Vavikolanu K."/>
            <person name="Mehta A."/>
            <person name="Aluvathingal J."/>
            <person name="Nadendla S."/>
            <person name="Lowell S."/>
            <person name="Myers T."/>
            <person name="Yan Y."/>
            <person name="Sichtig H."/>
        </authorList>
    </citation>
    <scope>NUCLEOTIDE SEQUENCE [LARGE SCALE GENOMIC DNA]</scope>
    <source>
        <strain evidence="18 19">FDAARGOS_989</strain>
    </source>
</reference>
<dbReference type="InterPro" id="IPR012337">
    <property type="entry name" value="RNaseH-like_sf"/>
</dbReference>
<accession>A0A7T7UU02</accession>
<dbReference type="InterPro" id="IPR001352">
    <property type="entry name" value="RNase_HII/HIII"/>
</dbReference>
<dbReference type="GO" id="GO:0043137">
    <property type="term" value="P:DNA replication, removal of RNA primer"/>
    <property type="evidence" value="ECO:0007669"/>
    <property type="project" value="TreeGrafter"/>
</dbReference>
<dbReference type="SUPFAM" id="SSF53098">
    <property type="entry name" value="Ribonuclease H-like"/>
    <property type="match status" value="1"/>
</dbReference>
<evidence type="ECO:0000256" key="5">
    <source>
        <dbReference type="ARBA" id="ARBA00007383"/>
    </source>
</evidence>
<dbReference type="PANTHER" id="PTHR10954">
    <property type="entry name" value="RIBONUCLEASE H2 SUBUNIT A"/>
    <property type="match status" value="1"/>
</dbReference>
<evidence type="ECO:0000256" key="10">
    <source>
        <dbReference type="ARBA" id="ARBA00022723"/>
    </source>
</evidence>
<protein>
    <recommendedName>
        <fullName evidence="7 14">Ribonuclease HII</fullName>
        <shortName evidence="14">RNase HII</shortName>
        <ecNumber evidence="6 14">3.1.26.4</ecNumber>
    </recommendedName>
</protein>
<dbReference type="GO" id="GO:0006298">
    <property type="term" value="P:mismatch repair"/>
    <property type="evidence" value="ECO:0007669"/>
    <property type="project" value="TreeGrafter"/>
</dbReference>
<feature type="domain" description="RNase H type-2" evidence="17">
    <location>
        <begin position="22"/>
        <end position="210"/>
    </location>
</feature>
<dbReference type="KEGG" id="aob:I6H46_00310"/>
<dbReference type="GO" id="GO:0005737">
    <property type="term" value="C:cytoplasm"/>
    <property type="evidence" value="ECO:0007669"/>
    <property type="project" value="UniProtKB-SubCell"/>
</dbReference>
<evidence type="ECO:0000256" key="8">
    <source>
        <dbReference type="ARBA" id="ARBA00022490"/>
    </source>
</evidence>
<dbReference type="Gene3D" id="3.30.420.10">
    <property type="entry name" value="Ribonuclease H-like superfamily/Ribonuclease H"/>
    <property type="match status" value="1"/>
</dbReference>
<dbReference type="CDD" id="cd07182">
    <property type="entry name" value="RNase_HII_bacteria_HII_like"/>
    <property type="match status" value="1"/>
</dbReference>